<dbReference type="PANTHER" id="PTHR11552">
    <property type="entry name" value="GLUCOSE-METHANOL-CHOLINE GMC OXIDOREDUCTASE"/>
    <property type="match status" value="1"/>
</dbReference>
<dbReference type="Pfam" id="PF00732">
    <property type="entry name" value="GMC_oxred_N"/>
    <property type="match status" value="1"/>
</dbReference>
<keyword evidence="7" id="KW-1185">Reference proteome</keyword>
<reference evidence="6 7" key="1">
    <citation type="journal article" date="2023" name="PLoS ONE">
        <title>Cytospora paraplurivora sp. nov. isolated from orchards with fruit tree decline syndrome in Ontario, Canada.</title>
        <authorList>
            <person name="Ilyukhin E."/>
            <person name="Nguyen H.D.T."/>
            <person name="Castle A.J."/>
            <person name="Ellouze W."/>
        </authorList>
    </citation>
    <scope>NUCLEOTIDE SEQUENCE [LARGE SCALE GENOMIC DNA]</scope>
    <source>
        <strain evidence="6 7">FDS-564</strain>
    </source>
</reference>
<dbReference type="Gene3D" id="3.50.50.60">
    <property type="entry name" value="FAD/NAD(P)-binding domain"/>
    <property type="match status" value="1"/>
</dbReference>
<feature type="binding site" evidence="3">
    <location>
        <position position="214"/>
    </location>
    <ligand>
        <name>FAD</name>
        <dbReference type="ChEBI" id="CHEBI:57692"/>
    </ligand>
</feature>
<dbReference type="PIRSF" id="PIRSF000137">
    <property type="entry name" value="Alcohol_oxidase"/>
    <property type="match status" value="1"/>
</dbReference>
<dbReference type="InterPro" id="IPR012132">
    <property type="entry name" value="GMC_OxRdtase"/>
</dbReference>
<dbReference type="SUPFAM" id="SSF51905">
    <property type="entry name" value="FAD/NAD(P)-binding domain"/>
    <property type="match status" value="1"/>
</dbReference>
<comment type="cofactor">
    <cofactor evidence="1 3 4">
        <name>FAD</name>
        <dbReference type="ChEBI" id="CHEBI:57692"/>
    </cofactor>
</comment>
<feature type="binding site" evidence="3">
    <location>
        <position position="91"/>
    </location>
    <ligand>
        <name>FAD</name>
        <dbReference type="ChEBI" id="CHEBI:57692"/>
    </ligand>
</feature>
<dbReference type="InterPro" id="IPR000172">
    <property type="entry name" value="GMC_OxRdtase_N"/>
</dbReference>
<gene>
    <name evidence="6" type="ORF">SLS53_004955</name>
</gene>
<dbReference type="EMBL" id="JAJSPL020000018">
    <property type="protein sequence ID" value="KAK7740892.1"/>
    <property type="molecule type" value="Genomic_DNA"/>
</dbReference>
<comment type="caution">
    <text evidence="6">The sequence shown here is derived from an EMBL/GenBank/DDBJ whole genome shotgun (WGS) entry which is preliminary data.</text>
</comment>
<sequence>MAVVDATFDVVIIGGGTAGLALAARLSEDPSLQVAVLEAGEDKTNDPRVSTPAMWITTLKTELDWDFQSIKQSALGGTQFDCPAGRALGGTSSINSFLVSPTSKTHIDAWSRLGNPGWNWSSFSTAVQKAFDTVQLRTPKLNEPENSWLKVWSDTIGTLGYPTTNDPFSGEVRGAVISPESINPATGKRCSSADAYLEPARQRSNLTVITGATVSKVLFDKDVSGSDDAVAEGVQYTIVEDGVTRTAQAMARKEVIAAAGALSSPRLLELSGIGNAAHLRDLGIQVVVDNPYVGENLQNHVLVGTVFEVQEDSDLPSRDPFNRQDPAVLGAAIADYANGQGLLATCGTNAYAQLPFPEIETVVGRQAADRLIQDALSEGAKFTKGSTITTPAFAAAHEKFVRSVMTSPTDAPVVNIAVNTFVPYDAADPTFRPPGRWFSVTSILAHPLSRGSVHITNASPRGGAALDPRFLSHPLDAEVLARSLRYTEERIVKAEPLAKHLRPREVSRFVDAEVAKEYVQRTAA</sequence>
<protein>
    <recommendedName>
        <fullName evidence="4">Amine oxidase</fullName>
        <ecNumber evidence="4">1.4.3.-</ecNumber>
    </recommendedName>
</protein>
<organism evidence="6 7">
    <name type="scientific">Cytospora paraplurivora</name>
    <dbReference type="NCBI Taxonomy" id="2898453"/>
    <lineage>
        <taxon>Eukaryota</taxon>
        <taxon>Fungi</taxon>
        <taxon>Dikarya</taxon>
        <taxon>Ascomycota</taxon>
        <taxon>Pezizomycotina</taxon>
        <taxon>Sordariomycetes</taxon>
        <taxon>Sordariomycetidae</taxon>
        <taxon>Diaporthales</taxon>
        <taxon>Cytosporaceae</taxon>
        <taxon>Cytospora</taxon>
    </lineage>
</organism>
<comment type="similarity">
    <text evidence="4">Belongs to the flavin monoamine oxidase family.</text>
</comment>
<dbReference type="Proteomes" id="UP001320245">
    <property type="component" value="Unassembled WGS sequence"/>
</dbReference>
<dbReference type="SUPFAM" id="SSF54373">
    <property type="entry name" value="FAD-linked reductases, C-terminal domain"/>
    <property type="match status" value="1"/>
</dbReference>
<evidence type="ECO:0000313" key="7">
    <source>
        <dbReference type="Proteomes" id="UP001320245"/>
    </source>
</evidence>
<keyword evidence="3 4" id="KW-0274">FAD</keyword>
<proteinExistence type="inferred from homology"/>
<evidence type="ECO:0000256" key="3">
    <source>
        <dbReference type="PIRSR" id="PIRSR000137-2"/>
    </source>
</evidence>
<evidence type="ECO:0000256" key="4">
    <source>
        <dbReference type="RuleBase" id="RU362067"/>
    </source>
</evidence>
<feature type="domain" description="Glucose-methanol-choline oxidoreductase N-terminal" evidence="5">
    <location>
        <begin position="260"/>
        <end position="274"/>
    </location>
</feature>
<comment type="similarity">
    <text evidence="2">Belongs to the GMC oxidoreductase family.</text>
</comment>
<dbReference type="PROSITE" id="PS00624">
    <property type="entry name" value="GMC_OXRED_2"/>
    <property type="match status" value="1"/>
</dbReference>
<evidence type="ECO:0000256" key="2">
    <source>
        <dbReference type="ARBA" id="ARBA00010790"/>
    </source>
</evidence>
<keyword evidence="4" id="KW-0560">Oxidoreductase</keyword>
<dbReference type="Gene3D" id="3.30.560.10">
    <property type="entry name" value="Glucose Oxidase, domain 3"/>
    <property type="match status" value="1"/>
</dbReference>
<evidence type="ECO:0000256" key="1">
    <source>
        <dbReference type="ARBA" id="ARBA00001974"/>
    </source>
</evidence>
<evidence type="ECO:0000313" key="6">
    <source>
        <dbReference type="EMBL" id="KAK7740892.1"/>
    </source>
</evidence>
<dbReference type="EC" id="1.4.3.-" evidence="4"/>
<evidence type="ECO:0000259" key="5">
    <source>
        <dbReference type="PROSITE" id="PS00624"/>
    </source>
</evidence>
<dbReference type="InterPro" id="IPR036188">
    <property type="entry name" value="FAD/NAD-bd_sf"/>
</dbReference>
<dbReference type="AlphaFoldDB" id="A0AAN9U6K4"/>
<dbReference type="PRINTS" id="PR00757">
    <property type="entry name" value="AMINEOXDASEF"/>
</dbReference>
<dbReference type="PANTHER" id="PTHR11552:SF210">
    <property type="entry name" value="GLUCOSE-METHANOL-CHOLINE OXIDOREDUCTASE N-TERMINAL DOMAIN-CONTAINING PROTEIN-RELATED"/>
    <property type="match status" value="1"/>
</dbReference>
<keyword evidence="4" id="KW-0285">Flavoprotein</keyword>
<dbReference type="InterPro" id="IPR001613">
    <property type="entry name" value="Flavin_amine_oxidase"/>
</dbReference>
<dbReference type="GO" id="GO:0050660">
    <property type="term" value="F:flavin adenine dinucleotide binding"/>
    <property type="evidence" value="ECO:0007669"/>
    <property type="project" value="InterPro"/>
</dbReference>
<name>A0AAN9U6K4_9PEZI</name>
<accession>A0AAN9U6K4</accession>
<dbReference type="GO" id="GO:0016614">
    <property type="term" value="F:oxidoreductase activity, acting on CH-OH group of donors"/>
    <property type="evidence" value="ECO:0007669"/>
    <property type="project" value="InterPro"/>
</dbReference>